<dbReference type="InterPro" id="IPR003837">
    <property type="entry name" value="GatC"/>
</dbReference>
<dbReference type="InterPro" id="IPR036113">
    <property type="entry name" value="Asp/Glu-ADT_sf_sub_c"/>
</dbReference>
<comment type="caution">
    <text evidence="6">The sequence shown here is derived from an EMBL/GenBank/DDBJ whole genome shotgun (WGS) entry which is preliminary data.</text>
</comment>
<evidence type="ECO:0000313" key="7">
    <source>
        <dbReference type="Proteomes" id="UP000003280"/>
    </source>
</evidence>
<evidence type="ECO:0000256" key="3">
    <source>
        <dbReference type="ARBA" id="ARBA00024799"/>
    </source>
</evidence>
<dbReference type="Gene3D" id="1.10.20.60">
    <property type="entry name" value="Glu-tRNAGln amidotransferase C subunit, N-terminal domain"/>
    <property type="match status" value="1"/>
</dbReference>
<dbReference type="GO" id="GO:0006450">
    <property type="term" value="P:regulation of translational fidelity"/>
    <property type="evidence" value="ECO:0007669"/>
    <property type="project" value="InterPro"/>
</dbReference>
<dbReference type="OrthoDB" id="9813938at2"/>
<dbReference type="STRING" id="862517.HMPREF9225_1780"/>
<evidence type="ECO:0000256" key="5">
    <source>
        <dbReference type="ARBA" id="ARBA00047913"/>
    </source>
</evidence>
<evidence type="ECO:0000256" key="1">
    <source>
        <dbReference type="ARBA" id="ARBA00010757"/>
    </source>
</evidence>
<dbReference type="GO" id="GO:0050567">
    <property type="term" value="F:glutaminyl-tRNA synthase (glutamine-hydrolyzing) activity"/>
    <property type="evidence" value="ECO:0007669"/>
    <property type="project" value="RHEA"/>
</dbReference>
<keyword evidence="6" id="KW-0808">Transferase</keyword>
<comment type="catalytic activity">
    <reaction evidence="5">
        <text>L-glutamyl-tRNA(Gln) + L-glutamine + ATP + H2O = L-glutaminyl-tRNA(Gln) + L-glutamate + ADP + phosphate + H(+)</text>
        <dbReference type="Rhea" id="RHEA:17521"/>
        <dbReference type="Rhea" id="RHEA-COMP:9681"/>
        <dbReference type="Rhea" id="RHEA-COMP:9684"/>
        <dbReference type="ChEBI" id="CHEBI:15377"/>
        <dbReference type="ChEBI" id="CHEBI:15378"/>
        <dbReference type="ChEBI" id="CHEBI:29985"/>
        <dbReference type="ChEBI" id="CHEBI:30616"/>
        <dbReference type="ChEBI" id="CHEBI:43474"/>
        <dbReference type="ChEBI" id="CHEBI:58359"/>
        <dbReference type="ChEBI" id="CHEBI:78520"/>
        <dbReference type="ChEBI" id="CHEBI:78521"/>
        <dbReference type="ChEBI" id="CHEBI:456216"/>
    </reaction>
</comment>
<proteinExistence type="inferred from homology"/>
<dbReference type="EC" id="6.3.5.-" evidence="6"/>
<reference evidence="6 7" key="1">
    <citation type="submission" date="2010-07" db="EMBL/GenBank/DDBJ databases">
        <authorList>
            <person name="Muzny D."/>
            <person name="Qin X."/>
            <person name="Deng J."/>
            <person name="Jiang H."/>
            <person name="Liu Y."/>
            <person name="Qu J."/>
            <person name="Song X.-Z."/>
            <person name="Zhang L."/>
            <person name="Thornton R."/>
            <person name="Coyle M."/>
            <person name="Francisco L."/>
            <person name="Jackson L."/>
            <person name="Javaid M."/>
            <person name="Korchina V."/>
            <person name="Kovar C."/>
            <person name="Mata R."/>
            <person name="Mathew T."/>
            <person name="Ngo R."/>
            <person name="Nguyen L."/>
            <person name="Nguyen N."/>
            <person name="Okwuonu G."/>
            <person name="Ongeri F."/>
            <person name="Pham C."/>
            <person name="Simmons D."/>
            <person name="Wilczek-Boney K."/>
            <person name="Hale W."/>
            <person name="Jakkamsetti A."/>
            <person name="Pham P."/>
            <person name="Ruth R."/>
            <person name="San Lucas F."/>
            <person name="Warren J."/>
            <person name="Zhang J."/>
            <person name="Zhao Z."/>
            <person name="Zhou C."/>
            <person name="Zhu D."/>
            <person name="Lee S."/>
            <person name="Bess C."/>
            <person name="Blankenburg K."/>
            <person name="Forbes L."/>
            <person name="Fu Q."/>
            <person name="Gubbala S."/>
            <person name="Hirani K."/>
            <person name="Jayaseelan J.C."/>
            <person name="Lara F."/>
            <person name="Munidasa M."/>
            <person name="Palculict T."/>
            <person name="Patil S."/>
            <person name="Pu L.-L."/>
            <person name="Saada N."/>
            <person name="Tang L."/>
            <person name="Weissenberger G."/>
            <person name="Zhu Y."/>
            <person name="Hemphill L."/>
            <person name="Shang Y."/>
            <person name="Youmans B."/>
            <person name="Ayvaz T."/>
            <person name="Ross M."/>
            <person name="Santibanez J."/>
            <person name="Aqrawi P."/>
            <person name="Gross S."/>
            <person name="Joshi V."/>
            <person name="Fowler G."/>
            <person name="Nazareth L."/>
            <person name="Reid J."/>
            <person name="Worley K."/>
            <person name="Petrosino J."/>
            <person name="Highlander S."/>
            <person name="Gibbs R."/>
        </authorList>
    </citation>
    <scope>NUCLEOTIDE SEQUENCE [LARGE SCALE GENOMIC DNA]</scope>
    <source>
        <strain evidence="6 7">ATCC BAA-1640</strain>
    </source>
</reference>
<organism evidence="6 7">
    <name type="scientific">Peptoniphilus duerdenii ATCC BAA-1640</name>
    <dbReference type="NCBI Taxonomy" id="862517"/>
    <lineage>
        <taxon>Bacteria</taxon>
        <taxon>Bacillati</taxon>
        <taxon>Bacillota</taxon>
        <taxon>Tissierellia</taxon>
        <taxon>Tissierellales</taxon>
        <taxon>Peptoniphilaceae</taxon>
        <taxon>Peptoniphilus</taxon>
    </lineage>
</organism>
<accession>E0NNP1</accession>
<comment type="subunit">
    <text evidence="2">Heterotrimer of A, B and C subunits.</text>
</comment>
<name>E0NNP1_9FIRM</name>
<dbReference type="AlphaFoldDB" id="E0NNP1"/>
<gene>
    <name evidence="6" type="primary">gatC</name>
    <name evidence="6" type="ORF">HMPREF9225_1780</name>
</gene>
<protein>
    <submittedName>
        <fullName evidence="6">Aspartyl/glutamyl-tRNA(Asn/Gln) amidotransferase, C subunit</fullName>
        <ecNumber evidence="6">6.3.5.-</ecNumber>
    </submittedName>
</protein>
<comment type="similarity">
    <text evidence="1">Belongs to the GatC family.</text>
</comment>
<dbReference type="GO" id="GO:0050566">
    <property type="term" value="F:asparaginyl-tRNA synthase (glutamine-hydrolyzing) activity"/>
    <property type="evidence" value="ECO:0007669"/>
    <property type="project" value="RHEA"/>
</dbReference>
<dbReference type="eggNOG" id="COG0721">
    <property type="taxonomic scope" value="Bacteria"/>
</dbReference>
<dbReference type="RefSeq" id="WP_008902555.1">
    <property type="nucleotide sequence ID" value="NZ_GL397071.1"/>
</dbReference>
<dbReference type="Proteomes" id="UP000003280">
    <property type="component" value="Unassembled WGS sequence"/>
</dbReference>
<keyword evidence="7" id="KW-1185">Reference proteome</keyword>
<evidence type="ECO:0000256" key="2">
    <source>
        <dbReference type="ARBA" id="ARBA00011123"/>
    </source>
</evidence>
<dbReference type="HOGENOM" id="CLU_105899_1_2_9"/>
<dbReference type="EMBL" id="AEEH01000050">
    <property type="protein sequence ID" value="EFM24644.1"/>
    <property type="molecule type" value="Genomic_DNA"/>
</dbReference>
<evidence type="ECO:0000313" key="6">
    <source>
        <dbReference type="EMBL" id="EFM24644.1"/>
    </source>
</evidence>
<dbReference type="PANTHER" id="PTHR15004:SF0">
    <property type="entry name" value="GLUTAMYL-TRNA(GLN) AMIDOTRANSFERASE SUBUNIT C, MITOCHONDRIAL"/>
    <property type="match status" value="1"/>
</dbReference>
<evidence type="ECO:0000256" key="4">
    <source>
        <dbReference type="ARBA" id="ARBA00047380"/>
    </source>
</evidence>
<sequence length="93" mass="10759">MKLEDIKHIADIANISFTDEELKNFESDFVDTMKLIDNIAKIDTENVEGVFQVNDIKNNFRPDEVGVSLPKEEALKNTEVEKYGYFEILKFVD</sequence>
<dbReference type="PANTHER" id="PTHR15004">
    <property type="entry name" value="GLUTAMYL-TRNA(GLN) AMIDOTRANSFERASE SUBUNIT C, MITOCHONDRIAL"/>
    <property type="match status" value="1"/>
</dbReference>
<comment type="function">
    <text evidence="3">Allows the formation of correctly charged Asn-tRNA(Asn) or Gln-tRNA(Gln) through the transamidation of misacylated Asp-tRNA(Asn) or Glu-tRNA(Gln) in organisms which lack either or both of asparaginyl-tRNA or glutaminyl-tRNA synthetases. The reaction takes place in the presence of glutamine and ATP through an activated phospho-Asp-tRNA(Asn) or phospho-Glu-tRNA(Gln).</text>
</comment>
<dbReference type="NCBIfam" id="TIGR00135">
    <property type="entry name" value="gatC"/>
    <property type="match status" value="1"/>
</dbReference>
<dbReference type="GO" id="GO:0016740">
    <property type="term" value="F:transferase activity"/>
    <property type="evidence" value="ECO:0007669"/>
    <property type="project" value="UniProtKB-KW"/>
</dbReference>
<dbReference type="SUPFAM" id="SSF141000">
    <property type="entry name" value="Glu-tRNAGln amidotransferase C subunit"/>
    <property type="match status" value="1"/>
</dbReference>
<dbReference type="GO" id="GO:0070681">
    <property type="term" value="P:glutaminyl-tRNAGln biosynthesis via transamidation"/>
    <property type="evidence" value="ECO:0007669"/>
    <property type="project" value="TreeGrafter"/>
</dbReference>
<dbReference type="Pfam" id="PF02686">
    <property type="entry name" value="GatC"/>
    <property type="match status" value="1"/>
</dbReference>
<comment type="catalytic activity">
    <reaction evidence="4">
        <text>L-aspartyl-tRNA(Asn) + L-glutamine + ATP + H2O = L-asparaginyl-tRNA(Asn) + L-glutamate + ADP + phosphate + 2 H(+)</text>
        <dbReference type="Rhea" id="RHEA:14513"/>
        <dbReference type="Rhea" id="RHEA-COMP:9674"/>
        <dbReference type="Rhea" id="RHEA-COMP:9677"/>
        <dbReference type="ChEBI" id="CHEBI:15377"/>
        <dbReference type="ChEBI" id="CHEBI:15378"/>
        <dbReference type="ChEBI" id="CHEBI:29985"/>
        <dbReference type="ChEBI" id="CHEBI:30616"/>
        <dbReference type="ChEBI" id="CHEBI:43474"/>
        <dbReference type="ChEBI" id="CHEBI:58359"/>
        <dbReference type="ChEBI" id="CHEBI:78515"/>
        <dbReference type="ChEBI" id="CHEBI:78516"/>
        <dbReference type="ChEBI" id="CHEBI:456216"/>
    </reaction>
</comment>
<keyword evidence="6" id="KW-0436">Ligase</keyword>